<dbReference type="InterPro" id="IPR009057">
    <property type="entry name" value="Homeodomain-like_sf"/>
</dbReference>
<keyword evidence="3 4" id="KW-0539">Nucleus</keyword>
<keyword evidence="1 3" id="KW-0238">DNA-binding</keyword>
<dbReference type="CDD" id="cd00086">
    <property type="entry name" value="homeodomain"/>
    <property type="match status" value="1"/>
</dbReference>
<dbReference type="SUPFAM" id="SSF46689">
    <property type="entry name" value="Homeodomain-like"/>
    <property type="match status" value="1"/>
</dbReference>
<dbReference type="GO" id="GO:0006357">
    <property type="term" value="P:regulation of transcription by RNA polymerase II"/>
    <property type="evidence" value="ECO:0007669"/>
    <property type="project" value="TreeGrafter"/>
</dbReference>
<name>A0A367K9I6_RHIST</name>
<feature type="region of interest" description="Disordered" evidence="5">
    <location>
        <begin position="145"/>
        <end position="167"/>
    </location>
</feature>
<feature type="domain" description="Homeobox" evidence="6">
    <location>
        <begin position="18"/>
        <end position="78"/>
    </location>
</feature>
<feature type="DNA-binding region" description="Homeobox" evidence="3">
    <location>
        <begin position="20"/>
        <end position="79"/>
    </location>
</feature>
<protein>
    <recommendedName>
        <fullName evidence="6">Homeobox domain-containing protein</fullName>
    </recommendedName>
</protein>
<evidence type="ECO:0000256" key="1">
    <source>
        <dbReference type="ARBA" id="ARBA00023125"/>
    </source>
</evidence>
<dbReference type="GO" id="GO:0005634">
    <property type="term" value="C:nucleus"/>
    <property type="evidence" value="ECO:0007669"/>
    <property type="project" value="UniProtKB-SubCell"/>
</dbReference>
<dbReference type="InterPro" id="IPR051000">
    <property type="entry name" value="Homeobox_DNA-bind_prot"/>
</dbReference>
<organism evidence="7 8">
    <name type="scientific">Rhizopus stolonifer</name>
    <name type="common">Rhizopus nigricans</name>
    <dbReference type="NCBI Taxonomy" id="4846"/>
    <lineage>
        <taxon>Eukaryota</taxon>
        <taxon>Fungi</taxon>
        <taxon>Fungi incertae sedis</taxon>
        <taxon>Mucoromycota</taxon>
        <taxon>Mucoromycotina</taxon>
        <taxon>Mucoromycetes</taxon>
        <taxon>Mucorales</taxon>
        <taxon>Mucorineae</taxon>
        <taxon>Rhizopodaceae</taxon>
        <taxon>Rhizopus</taxon>
    </lineage>
</organism>
<evidence type="ECO:0000313" key="7">
    <source>
        <dbReference type="EMBL" id="RCH98893.1"/>
    </source>
</evidence>
<dbReference type="Gene3D" id="1.10.10.60">
    <property type="entry name" value="Homeodomain-like"/>
    <property type="match status" value="1"/>
</dbReference>
<dbReference type="PROSITE" id="PS50071">
    <property type="entry name" value="HOMEOBOX_2"/>
    <property type="match status" value="1"/>
</dbReference>
<evidence type="ECO:0000313" key="8">
    <source>
        <dbReference type="Proteomes" id="UP000253551"/>
    </source>
</evidence>
<dbReference type="OrthoDB" id="6159439at2759"/>
<evidence type="ECO:0000256" key="5">
    <source>
        <dbReference type="SAM" id="MobiDB-lite"/>
    </source>
</evidence>
<proteinExistence type="predicted"/>
<sequence>METKQFFTPIPTTNLTLSTKAKRRMRTSREETAILESYYKQNPNPNQEQKQEIAEAVKMGVRNVHFWFQNRRAKDNKRKKLIKQKEFERLHLKQQQADSLATSSINHIVNKNNSIPKRNSNLKHQQQSFVSHPVLLNYEQVVNGGECSNNDTNDAKEDSLSPAQRQKGKFKLPPISTFMTPKYAGLSVPFYFHHPNFGIEDSMIQLAYLRGQQQNY</sequence>
<dbReference type="GO" id="GO:0000978">
    <property type="term" value="F:RNA polymerase II cis-regulatory region sequence-specific DNA binding"/>
    <property type="evidence" value="ECO:0007669"/>
    <property type="project" value="TreeGrafter"/>
</dbReference>
<dbReference type="STRING" id="4846.A0A367K9I6"/>
<evidence type="ECO:0000259" key="6">
    <source>
        <dbReference type="PROSITE" id="PS50071"/>
    </source>
</evidence>
<dbReference type="GO" id="GO:0030154">
    <property type="term" value="P:cell differentiation"/>
    <property type="evidence" value="ECO:0007669"/>
    <property type="project" value="TreeGrafter"/>
</dbReference>
<keyword evidence="2 3" id="KW-0371">Homeobox</keyword>
<dbReference type="PANTHER" id="PTHR24324:SF9">
    <property type="entry name" value="HOMEOBOX DOMAIN-CONTAINING PROTEIN"/>
    <property type="match status" value="1"/>
</dbReference>
<reference evidence="7 8" key="1">
    <citation type="journal article" date="2018" name="G3 (Bethesda)">
        <title>Phylogenetic and Phylogenomic Definition of Rhizopus Species.</title>
        <authorList>
            <person name="Gryganskyi A.P."/>
            <person name="Golan J."/>
            <person name="Dolatabadi S."/>
            <person name="Mondo S."/>
            <person name="Robb S."/>
            <person name="Idnurm A."/>
            <person name="Muszewska A."/>
            <person name="Steczkiewicz K."/>
            <person name="Masonjones S."/>
            <person name="Liao H.L."/>
            <person name="Gajdeczka M.T."/>
            <person name="Anike F."/>
            <person name="Vuek A."/>
            <person name="Anishchenko I.M."/>
            <person name="Voigt K."/>
            <person name="de Hoog G.S."/>
            <person name="Smith M.E."/>
            <person name="Heitman J."/>
            <person name="Vilgalys R."/>
            <person name="Stajich J.E."/>
        </authorList>
    </citation>
    <scope>NUCLEOTIDE SEQUENCE [LARGE SCALE GENOMIC DNA]</scope>
    <source>
        <strain evidence="7 8">LSU 92-RS-03</strain>
    </source>
</reference>
<accession>A0A367K9I6</accession>
<comment type="caution">
    <text evidence="7">The sequence shown here is derived from an EMBL/GenBank/DDBJ whole genome shotgun (WGS) entry which is preliminary data.</text>
</comment>
<comment type="subcellular location">
    <subcellularLocation>
        <location evidence="3 4">Nucleus</location>
    </subcellularLocation>
</comment>
<dbReference type="PANTHER" id="PTHR24324">
    <property type="entry name" value="HOMEOBOX PROTEIN HHEX"/>
    <property type="match status" value="1"/>
</dbReference>
<dbReference type="InterPro" id="IPR001356">
    <property type="entry name" value="HD"/>
</dbReference>
<gene>
    <name evidence="7" type="ORF">CU098_011235</name>
</gene>
<dbReference type="SMART" id="SM00389">
    <property type="entry name" value="HOX"/>
    <property type="match status" value="1"/>
</dbReference>
<dbReference type="AlphaFoldDB" id="A0A367K9I6"/>
<evidence type="ECO:0000256" key="3">
    <source>
        <dbReference type="PROSITE-ProRule" id="PRU00108"/>
    </source>
</evidence>
<evidence type="ECO:0000256" key="4">
    <source>
        <dbReference type="RuleBase" id="RU000682"/>
    </source>
</evidence>
<evidence type="ECO:0000256" key="2">
    <source>
        <dbReference type="ARBA" id="ARBA00023155"/>
    </source>
</evidence>
<dbReference type="Proteomes" id="UP000253551">
    <property type="component" value="Unassembled WGS sequence"/>
</dbReference>
<dbReference type="EMBL" id="PJQM01002012">
    <property type="protein sequence ID" value="RCH98893.1"/>
    <property type="molecule type" value="Genomic_DNA"/>
</dbReference>
<keyword evidence="8" id="KW-1185">Reference proteome</keyword>
<dbReference type="Pfam" id="PF00046">
    <property type="entry name" value="Homeodomain"/>
    <property type="match status" value="1"/>
</dbReference>